<dbReference type="EMBL" id="SRHY01000005">
    <property type="protein sequence ID" value="TFJ93589.1"/>
    <property type="molecule type" value="Genomic_DNA"/>
</dbReference>
<dbReference type="InterPro" id="IPR003448">
    <property type="entry name" value="Mopterin_biosynth_MoaE"/>
</dbReference>
<dbReference type="PANTHER" id="PTHR23404">
    <property type="entry name" value="MOLYBDOPTERIN SYNTHASE RELATED"/>
    <property type="match status" value="1"/>
</dbReference>
<gene>
    <name evidence="14" type="ORF">E4U82_06415</name>
</gene>
<evidence type="ECO:0000256" key="13">
    <source>
        <dbReference type="ARBA" id="ARBA00049878"/>
    </source>
</evidence>
<evidence type="ECO:0000256" key="6">
    <source>
        <dbReference type="ARBA" id="ARBA00023150"/>
    </source>
</evidence>
<evidence type="ECO:0000256" key="1">
    <source>
        <dbReference type="ARBA" id="ARBA00005046"/>
    </source>
</evidence>
<evidence type="ECO:0000256" key="3">
    <source>
        <dbReference type="ARBA" id="ARBA00011950"/>
    </source>
</evidence>
<dbReference type="OrthoDB" id="9803224at2"/>
<protein>
    <recommendedName>
        <fullName evidence="4">Molybdopterin synthase catalytic subunit</fullName>
        <ecNumber evidence="3">2.8.1.12</ecNumber>
    </recommendedName>
    <alternativeName>
        <fullName evidence="11">MPT synthase subunit 2</fullName>
    </alternativeName>
    <alternativeName>
        <fullName evidence="9">Molybdenum cofactor biosynthesis protein E</fullName>
    </alternativeName>
    <alternativeName>
        <fullName evidence="10">Molybdopterin-converting factor large subunit</fullName>
    </alternativeName>
    <alternativeName>
        <fullName evidence="12">Molybdopterin-converting factor subunit 2</fullName>
    </alternativeName>
</protein>
<dbReference type="Proteomes" id="UP000298484">
    <property type="component" value="Unassembled WGS sequence"/>
</dbReference>
<dbReference type="InterPro" id="IPR036563">
    <property type="entry name" value="MoaE_sf"/>
</dbReference>
<evidence type="ECO:0000256" key="2">
    <source>
        <dbReference type="ARBA" id="ARBA00005426"/>
    </source>
</evidence>
<proteinExistence type="inferred from homology"/>
<dbReference type="Pfam" id="PF02391">
    <property type="entry name" value="MoaE"/>
    <property type="match status" value="1"/>
</dbReference>
<sequence>MDKKFWITQEPINPNDCIEKVVRHEAGAVNTFIGTVREFTKGKRTLFLEYQAYIPMAEKKLLQIGEEIREKWGEADTAIVHRIGRLDITDAAVVIAVSTPHRHDAFEASRYAIERIKEIVPIWKKEYWEDGTKWIGDQKENTSYEKDIPSEEEMRDG</sequence>
<dbReference type="GO" id="GO:0030366">
    <property type="term" value="F:molybdopterin synthase activity"/>
    <property type="evidence" value="ECO:0007669"/>
    <property type="project" value="UniProtKB-EC"/>
</dbReference>
<keyword evidence="15" id="KW-1185">Reference proteome</keyword>
<dbReference type="RefSeq" id="WP_135109278.1">
    <property type="nucleotide sequence ID" value="NZ_SRHY01000005.1"/>
</dbReference>
<evidence type="ECO:0000256" key="5">
    <source>
        <dbReference type="ARBA" id="ARBA00022679"/>
    </source>
</evidence>
<evidence type="ECO:0000256" key="10">
    <source>
        <dbReference type="ARBA" id="ARBA00030407"/>
    </source>
</evidence>
<dbReference type="Gene3D" id="3.90.1170.40">
    <property type="entry name" value="Molybdopterin biosynthesis MoaE subunit"/>
    <property type="match status" value="1"/>
</dbReference>
<evidence type="ECO:0000256" key="11">
    <source>
        <dbReference type="ARBA" id="ARBA00030781"/>
    </source>
</evidence>
<evidence type="ECO:0000313" key="15">
    <source>
        <dbReference type="Proteomes" id="UP000298484"/>
    </source>
</evidence>
<dbReference type="EC" id="2.8.1.12" evidence="3"/>
<dbReference type="GO" id="GO:0006777">
    <property type="term" value="P:Mo-molybdopterin cofactor biosynthetic process"/>
    <property type="evidence" value="ECO:0007669"/>
    <property type="project" value="UniProtKB-KW"/>
</dbReference>
<keyword evidence="5" id="KW-0808">Transferase</keyword>
<name>A0A4Y9ACI3_9BACI</name>
<organism evidence="14 15">
    <name type="scientific">Lentibacillus salicampi</name>
    <dbReference type="NCBI Taxonomy" id="175306"/>
    <lineage>
        <taxon>Bacteria</taxon>
        <taxon>Bacillati</taxon>
        <taxon>Bacillota</taxon>
        <taxon>Bacilli</taxon>
        <taxon>Bacillales</taxon>
        <taxon>Bacillaceae</taxon>
        <taxon>Lentibacillus</taxon>
    </lineage>
</organism>
<comment type="subunit">
    <text evidence="8">Heterotetramer of 2 MoaD subunits and 2 MoaE subunits. Also stable as homodimer. The enzyme changes between these two forms during catalysis.</text>
</comment>
<comment type="caution">
    <text evidence="14">The sequence shown here is derived from an EMBL/GenBank/DDBJ whole genome shotgun (WGS) entry which is preliminary data.</text>
</comment>
<dbReference type="FunFam" id="3.90.1170.40:FF:000003">
    <property type="entry name" value="Molybdopterin converting factor subunit 2"/>
    <property type="match status" value="1"/>
</dbReference>
<evidence type="ECO:0000256" key="8">
    <source>
        <dbReference type="ARBA" id="ARBA00026066"/>
    </source>
</evidence>
<dbReference type="CDD" id="cd00756">
    <property type="entry name" value="MoaE"/>
    <property type="match status" value="1"/>
</dbReference>
<reference evidence="14 15" key="1">
    <citation type="submission" date="2019-03" db="EMBL/GenBank/DDBJ databases">
        <title>Genome sequence of Lentibacillus salicampi ATCC BAA-719.</title>
        <authorList>
            <person name="Maclea K.S."/>
            <person name="Simoes Junior M."/>
        </authorList>
    </citation>
    <scope>NUCLEOTIDE SEQUENCE [LARGE SCALE GENOMIC DNA]</scope>
    <source>
        <strain evidence="14 15">ATCC BAA-719</strain>
    </source>
</reference>
<accession>A0A4Y9ACI3</accession>
<comment type="similarity">
    <text evidence="2">Belongs to the MoaE family.</text>
</comment>
<keyword evidence="6" id="KW-0501">Molybdenum cofactor biosynthesis</keyword>
<evidence type="ECO:0000256" key="9">
    <source>
        <dbReference type="ARBA" id="ARBA00029745"/>
    </source>
</evidence>
<evidence type="ECO:0000313" key="14">
    <source>
        <dbReference type="EMBL" id="TFJ93589.1"/>
    </source>
</evidence>
<dbReference type="SUPFAM" id="SSF54690">
    <property type="entry name" value="Molybdopterin synthase subunit MoaE"/>
    <property type="match status" value="1"/>
</dbReference>
<evidence type="ECO:0000256" key="12">
    <source>
        <dbReference type="ARBA" id="ARBA00032474"/>
    </source>
</evidence>
<dbReference type="AlphaFoldDB" id="A0A4Y9ACI3"/>
<comment type="function">
    <text evidence="7">Converts molybdopterin precursor Z into molybdopterin. This requires the incorporation of two sulfur atoms into precursor Z to generate a dithiolene group. The sulfur is provided by MoaD.</text>
</comment>
<comment type="catalytic activity">
    <reaction evidence="13">
        <text>2 [molybdopterin-synthase sulfur-carrier protein]-C-terminal-Gly-aminoethanethioate + cyclic pyranopterin phosphate + H2O = molybdopterin + 2 [molybdopterin-synthase sulfur-carrier protein]-C-terminal Gly-Gly + 2 H(+)</text>
        <dbReference type="Rhea" id="RHEA:26333"/>
        <dbReference type="Rhea" id="RHEA-COMP:12202"/>
        <dbReference type="Rhea" id="RHEA-COMP:19907"/>
        <dbReference type="ChEBI" id="CHEBI:15377"/>
        <dbReference type="ChEBI" id="CHEBI:15378"/>
        <dbReference type="ChEBI" id="CHEBI:58698"/>
        <dbReference type="ChEBI" id="CHEBI:59648"/>
        <dbReference type="ChEBI" id="CHEBI:90778"/>
        <dbReference type="ChEBI" id="CHEBI:232372"/>
        <dbReference type="EC" id="2.8.1.12"/>
    </reaction>
</comment>
<evidence type="ECO:0000256" key="7">
    <source>
        <dbReference type="ARBA" id="ARBA00025448"/>
    </source>
</evidence>
<comment type="pathway">
    <text evidence="1">Cofactor biosynthesis; molybdopterin biosynthesis.</text>
</comment>
<evidence type="ECO:0000256" key="4">
    <source>
        <dbReference type="ARBA" id="ARBA00013858"/>
    </source>
</evidence>